<dbReference type="RefSeq" id="XP_023170951.1">
    <property type="nucleotide sequence ID" value="XM_023315183.1"/>
</dbReference>
<gene>
    <name evidence="2" type="primary">LOC111599529</name>
</gene>
<proteinExistence type="predicted"/>
<dbReference type="OrthoDB" id="7860189at2759"/>
<dbReference type="OMA" id="YCCPTRY"/>
<dbReference type="KEGG" id="dhe:111599529"/>
<sequence>MCGGGCGCGPCGGCGPCSVCPTRYLKRSEEHMPCVWCAPCKAHCYNTPPKCGC</sequence>
<dbReference type="GeneID" id="111599529"/>
<keyword evidence="1" id="KW-1185">Reference proteome</keyword>
<evidence type="ECO:0000313" key="1">
    <source>
        <dbReference type="Proteomes" id="UP000504633"/>
    </source>
</evidence>
<reference evidence="2" key="1">
    <citation type="submission" date="2025-08" db="UniProtKB">
        <authorList>
            <consortium name="RefSeq"/>
        </authorList>
    </citation>
    <scope>IDENTIFICATION</scope>
    <source>
        <strain evidence="2">15085-1641.00</strain>
        <tissue evidence="2">Whole body</tissue>
    </source>
</reference>
<evidence type="ECO:0000313" key="2">
    <source>
        <dbReference type="RefSeq" id="XP_023170951.1"/>
    </source>
</evidence>
<name>A0A6J1LYU4_DROHY</name>
<organism evidence="1 2">
    <name type="scientific">Drosophila hydei</name>
    <name type="common">Fruit fly</name>
    <dbReference type="NCBI Taxonomy" id="7224"/>
    <lineage>
        <taxon>Eukaryota</taxon>
        <taxon>Metazoa</taxon>
        <taxon>Ecdysozoa</taxon>
        <taxon>Arthropoda</taxon>
        <taxon>Hexapoda</taxon>
        <taxon>Insecta</taxon>
        <taxon>Pterygota</taxon>
        <taxon>Neoptera</taxon>
        <taxon>Endopterygota</taxon>
        <taxon>Diptera</taxon>
        <taxon>Brachycera</taxon>
        <taxon>Muscomorpha</taxon>
        <taxon>Ephydroidea</taxon>
        <taxon>Drosophilidae</taxon>
        <taxon>Drosophila</taxon>
    </lineage>
</organism>
<protein>
    <submittedName>
        <fullName evidence="2">Male-specific sperm protein Mst84Da-like</fullName>
    </submittedName>
</protein>
<dbReference type="Proteomes" id="UP000504633">
    <property type="component" value="Unplaced"/>
</dbReference>
<accession>A0A6J1LYU4</accession>
<dbReference type="AlphaFoldDB" id="A0A6J1LYU4"/>